<comment type="pathway">
    <text evidence="1">Pyrimidine metabolism; CTP biosynthesis via de novo pathway; UDP from UMP (UMPK route): step 1/1.</text>
</comment>
<dbReference type="PANTHER" id="PTHR42833">
    <property type="entry name" value="URIDYLATE KINASE"/>
    <property type="match status" value="1"/>
</dbReference>
<evidence type="ECO:0000256" key="7">
    <source>
        <dbReference type="ARBA" id="ARBA00022777"/>
    </source>
</evidence>
<dbReference type="AlphaFoldDB" id="A0A1G2HJ29"/>
<evidence type="ECO:0000256" key="3">
    <source>
        <dbReference type="ARBA" id="ARBA00012899"/>
    </source>
</evidence>
<name>A0A1G2HJ29_9BACT</name>
<keyword evidence="7" id="KW-0418">Kinase</keyword>
<dbReference type="SUPFAM" id="SSF53633">
    <property type="entry name" value="Carbamate kinase-like"/>
    <property type="match status" value="1"/>
</dbReference>
<dbReference type="Proteomes" id="UP000178991">
    <property type="component" value="Unassembled WGS sequence"/>
</dbReference>
<feature type="domain" description="Aspartate/glutamate/uridylate kinase" evidence="11">
    <location>
        <begin position="4"/>
        <end position="206"/>
    </location>
</feature>
<keyword evidence="8" id="KW-0067">ATP-binding</keyword>
<dbReference type="InterPro" id="IPR036393">
    <property type="entry name" value="AceGlu_kinase-like_sf"/>
</dbReference>
<evidence type="ECO:0000313" key="13">
    <source>
        <dbReference type="Proteomes" id="UP000178991"/>
    </source>
</evidence>
<sequence length="229" mass="26279">MKKKVIVISLGGSLIIPEKVDHKFLTEFKKTLLRNTREYKFIVVCGGGSIARKYIYALREIKLDGKLQSLAGIGATRMNARFMNYFFKIDPVRGIPHTMRRVKREIRKRDIVFCGALEYKPDQTSDSTAAEIARIFKSQFINLTNVRGLYSKNPKEFKDAKFIPRISWMNFDKMANATKFMPGQHFALDQTASKIIKKHQITTYILGKNMKYLNNLLNGKGFIGTKIEG</sequence>
<evidence type="ECO:0000259" key="11">
    <source>
        <dbReference type="Pfam" id="PF00696"/>
    </source>
</evidence>
<dbReference type="GO" id="GO:0033862">
    <property type="term" value="F:UMP kinase activity"/>
    <property type="evidence" value="ECO:0007669"/>
    <property type="project" value="UniProtKB-EC"/>
</dbReference>
<dbReference type="InterPro" id="IPR011818">
    <property type="entry name" value="Uridylate_kinase_arch/spir"/>
</dbReference>
<keyword evidence="5" id="KW-0808">Transferase</keyword>
<dbReference type="EMBL" id="MHOL01000021">
    <property type="protein sequence ID" value="OGZ62514.1"/>
    <property type="molecule type" value="Genomic_DNA"/>
</dbReference>
<evidence type="ECO:0000256" key="5">
    <source>
        <dbReference type="ARBA" id="ARBA00022679"/>
    </source>
</evidence>
<evidence type="ECO:0000256" key="8">
    <source>
        <dbReference type="ARBA" id="ARBA00022840"/>
    </source>
</evidence>
<comment type="caution">
    <text evidence="12">The sequence shown here is derived from an EMBL/GenBank/DDBJ whole genome shotgun (WGS) entry which is preliminary data.</text>
</comment>
<comment type="similarity">
    <text evidence="2">Belongs to the UMP kinase family.</text>
</comment>
<evidence type="ECO:0000256" key="4">
    <source>
        <dbReference type="ARBA" id="ARBA00022490"/>
    </source>
</evidence>
<accession>A0A1G2HJ29</accession>
<gene>
    <name evidence="12" type="ORF">A2639_02000</name>
</gene>
<dbReference type="NCBIfam" id="TIGR02076">
    <property type="entry name" value="pyrH_arch"/>
    <property type="match status" value="1"/>
</dbReference>
<dbReference type="Pfam" id="PF00696">
    <property type="entry name" value="AA_kinase"/>
    <property type="match status" value="1"/>
</dbReference>
<dbReference type="PANTHER" id="PTHR42833:SF4">
    <property type="entry name" value="URIDYLATE KINASE PUMPKIN, CHLOROPLASTIC"/>
    <property type="match status" value="1"/>
</dbReference>
<organism evidence="12 13">
    <name type="scientific">Candidatus Staskawiczbacteria bacterium RIFCSPHIGHO2_01_FULL_34_27</name>
    <dbReference type="NCBI Taxonomy" id="1802199"/>
    <lineage>
        <taxon>Bacteria</taxon>
        <taxon>Candidatus Staskawicziibacteriota</taxon>
    </lineage>
</organism>
<evidence type="ECO:0000256" key="6">
    <source>
        <dbReference type="ARBA" id="ARBA00022741"/>
    </source>
</evidence>
<dbReference type="GO" id="GO:0005524">
    <property type="term" value="F:ATP binding"/>
    <property type="evidence" value="ECO:0007669"/>
    <property type="project" value="UniProtKB-KW"/>
</dbReference>
<keyword evidence="9" id="KW-0665">Pyrimidine biosynthesis</keyword>
<evidence type="ECO:0000313" key="12">
    <source>
        <dbReference type="EMBL" id="OGZ62514.1"/>
    </source>
</evidence>
<keyword evidence="4" id="KW-0963">Cytoplasm</keyword>
<dbReference type="Gene3D" id="3.40.1160.10">
    <property type="entry name" value="Acetylglutamate kinase-like"/>
    <property type="match status" value="1"/>
</dbReference>
<dbReference type="EC" id="2.7.4.22" evidence="3"/>
<evidence type="ECO:0000256" key="10">
    <source>
        <dbReference type="ARBA" id="ARBA00032092"/>
    </source>
</evidence>
<evidence type="ECO:0000256" key="9">
    <source>
        <dbReference type="ARBA" id="ARBA00022975"/>
    </source>
</evidence>
<proteinExistence type="inferred from homology"/>
<dbReference type="InterPro" id="IPR001048">
    <property type="entry name" value="Asp/Glu/Uridylate_kinase"/>
</dbReference>
<dbReference type="GO" id="GO:0006225">
    <property type="term" value="P:UDP biosynthetic process"/>
    <property type="evidence" value="ECO:0007669"/>
    <property type="project" value="TreeGrafter"/>
</dbReference>
<protein>
    <recommendedName>
        <fullName evidence="3">UMP kinase</fullName>
        <ecNumber evidence="3">2.7.4.22</ecNumber>
    </recommendedName>
    <alternativeName>
        <fullName evidence="10">Uridine monophosphate kinase</fullName>
    </alternativeName>
</protein>
<evidence type="ECO:0000256" key="2">
    <source>
        <dbReference type="ARBA" id="ARBA00007614"/>
    </source>
</evidence>
<keyword evidence="6" id="KW-0547">Nucleotide-binding</keyword>
<reference evidence="12 13" key="1">
    <citation type="journal article" date="2016" name="Nat. Commun.">
        <title>Thousands of microbial genomes shed light on interconnected biogeochemical processes in an aquifer system.</title>
        <authorList>
            <person name="Anantharaman K."/>
            <person name="Brown C.T."/>
            <person name="Hug L.A."/>
            <person name="Sharon I."/>
            <person name="Castelle C.J."/>
            <person name="Probst A.J."/>
            <person name="Thomas B.C."/>
            <person name="Singh A."/>
            <person name="Wilkins M.J."/>
            <person name="Karaoz U."/>
            <person name="Brodie E.L."/>
            <person name="Williams K.H."/>
            <person name="Hubbard S.S."/>
            <person name="Banfield J.F."/>
        </authorList>
    </citation>
    <scope>NUCLEOTIDE SEQUENCE [LARGE SCALE GENOMIC DNA]</scope>
</reference>
<evidence type="ECO:0000256" key="1">
    <source>
        <dbReference type="ARBA" id="ARBA00004791"/>
    </source>
</evidence>